<dbReference type="SFLD" id="SFLDS00003">
    <property type="entry name" value="Haloacid_Dehalogenase"/>
    <property type="match status" value="1"/>
</dbReference>
<comment type="caution">
    <text evidence="7">The sequence shown here is derived from an EMBL/GenBank/DDBJ whole genome shotgun (WGS) entry which is preliminary data.</text>
</comment>
<dbReference type="eggNOG" id="COG1554">
    <property type="taxonomic scope" value="Bacteria"/>
</dbReference>
<dbReference type="InterPro" id="IPR023198">
    <property type="entry name" value="PGP-like_dom2"/>
</dbReference>
<dbReference type="Pfam" id="PF03633">
    <property type="entry name" value="Glyco_hydro_65C"/>
    <property type="match status" value="1"/>
</dbReference>
<dbReference type="EC" id="2.4.1.64" evidence="7"/>
<protein>
    <submittedName>
        <fullName evidence="7">Glycosyl hydrolase family 65 protein</fullName>
        <ecNumber evidence="7">2.4.1.64</ecNumber>
    </submittedName>
</protein>
<evidence type="ECO:0000313" key="8">
    <source>
        <dbReference type="Proteomes" id="UP000028730"/>
    </source>
</evidence>
<evidence type="ECO:0000313" key="7">
    <source>
        <dbReference type="EMBL" id="KFF31079.1"/>
    </source>
</evidence>
<dbReference type="eggNOG" id="COG0637">
    <property type="taxonomic scope" value="Bacteria"/>
</dbReference>
<evidence type="ECO:0000256" key="1">
    <source>
        <dbReference type="ARBA" id="ARBA00006171"/>
    </source>
</evidence>
<dbReference type="GO" id="GO:0047656">
    <property type="term" value="F:alpha,alpha-trehalose phosphorylase activity"/>
    <property type="evidence" value="ECO:0007669"/>
    <property type="project" value="UniProtKB-EC"/>
</dbReference>
<dbReference type="SFLD" id="SFLDG01129">
    <property type="entry name" value="C1.5:_HAD__Beta-PGM__Phosphata"/>
    <property type="match status" value="1"/>
</dbReference>
<keyword evidence="7" id="KW-0328">Glycosyltransferase</keyword>
<dbReference type="SUPFAM" id="SSF48208">
    <property type="entry name" value="Six-hairpin glycosidases"/>
    <property type="match status" value="1"/>
</dbReference>
<dbReference type="Pfam" id="PF00702">
    <property type="entry name" value="Hydrolase"/>
    <property type="match status" value="1"/>
</dbReference>
<dbReference type="PANTHER" id="PTHR11051">
    <property type="entry name" value="GLYCOSYL HYDROLASE-RELATED"/>
    <property type="match status" value="1"/>
</dbReference>
<dbReference type="Pfam" id="PF03636">
    <property type="entry name" value="Glyco_hydro_65N"/>
    <property type="match status" value="1"/>
</dbReference>
<accession>A0A080N5X2</accession>
<dbReference type="InterPro" id="IPR005196">
    <property type="entry name" value="Glyco_hydro_65_N"/>
</dbReference>
<proteinExistence type="inferred from homology"/>
<dbReference type="NCBIfam" id="TIGR01509">
    <property type="entry name" value="HAD-SF-IA-v3"/>
    <property type="match status" value="1"/>
</dbReference>
<dbReference type="InterPro" id="IPR010976">
    <property type="entry name" value="B-phosphoglucomutase_hydrolase"/>
</dbReference>
<sequence>MRTIYEYNAVLFDLDGVLTPTSVLHRQAWKQLFDEKLPVDVPKYTAQDYLEYVDGKPRYEGVDSLLKSRGLSLPWGSPDDDVDAQTVCGYGNRKNDVFERLMHEEGIAPYPDCVDVLRHLRANHVKMAVVSSSRNAKEVLKSARIFNFFDRIVDGRVAESAHLRGKPQPDTYLYAAERLDEQPKDCVVVEDALSGVTSGRAGKFGLVVGVNRGAGEHELLAAGADVVVEQLADMIDSSASELKRRESTGGGQDPLDMERYPIDPWSFSENGRPNAQSATMFSVTNGSIGVRGSGQTSRDLGLGTFLSGFHETFFIRHAEEAYGYARIGQVIQSVPDCCDFHFVVDGKELTECSSFKQGLDFKTGVSWTEQRFAVGQGLSLEVRIERVACLFRKDLVLCRLGLTVHGGDLRIQVEAAANENKPKLTATDDPRKGEHVSSGGLETIELKEATDNDIQSGYTRKAFRCRNSRMTMALVYAQSRGEEKLPESVFFMLHDGETQSLMRYASYNTYPVVPRAMNRGLVSARPSEQDASILLERCESTLRWAMTTGEERLFSMQQDWLSEFWRQSDVTIEAENADRIQQLVHWELFNLAQSTDFVDNGIGAKGLSGSGYSGHYFWDTEIFILPFLTYNRPEAARSALHFRYTMLPAARRRADALGLEGALFPWRTINGREASAFFEAGSAQYHIDADISYAVAQYVNITHDTVFLREEGIDILVETARMWNSIGNVSLDGRFHINCVTGPDEYSALVNDDYYTNSMARFNMRAACIALDWLSDNDHEGYASACDRLEITADEHESWLKNSDSMELLHDDDLGVDMQYADFTQRMSWDFKHRNKRPLLMHYHPLDIYRHNVIKQSDLVLALYLLSDEFDASSKKADFEYYDPLTIGDSTLSASAQAIIASEIGRSDLAMRYFREALFTDVANLHGNTSDGIHLACAGGVWAILVAGFGGFRDSGGRHLSIDPKLPEEWKSLSYNVRIGGTPLAVTVTHNGVDIKGLVGDGIAIDIQGKTVRS</sequence>
<feature type="domain" description="Glycoside hydrolase family 65 C-terminal" evidence="5">
    <location>
        <begin position="957"/>
        <end position="1013"/>
    </location>
</feature>
<dbReference type="NCBIfam" id="TIGR02009">
    <property type="entry name" value="PGMB-YQAB-SF"/>
    <property type="match status" value="1"/>
</dbReference>
<dbReference type="Gene3D" id="2.70.98.40">
    <property type="entry name" value="Glycoside hydrolase, family 65, N-terminal domain"/>
    <property type="match status" value="1"/>
</dbReference>
<evidence type="ECO:0000259" key="4">
    <source>
        <dbReference type="Pfam" id="PF03632"/>
    </source>
</evidence>
<dbReference type="InterPro" id="IPR005194">
    <property type="entry name" value="Glyco_hydro_65_C"/>
</dbReference>
<feature type="region of interest" description="Disordered" evidence="3">
    <location>
        <begin position="421"/>
        <end position="442"/>
    </location>
</feature>
<dbReference type="SUPFAM" id="SSF74650">
    <property type="entry name" value="Galactose mutarotase-like"/>
    <property type="match status" value="1"/>
</dbReference>
<dbReference type="Gene3D" id="2.60.420.10">
    <property type="entry name" value="Maltose phosphorylase, domain 3"/>
    <property type="match status" value="1"/>
</dbReference>
<dbReference type="InterPro" id="IPR037018">
    <property type="entry name" value="GH65_N"/>
</dbReference>
<comment type="similarity">
    <text evidence="1">Belongs to the HAD-like hydrolase superfamily. CbbY/CbbZ/Gph/YieH family.</text>
</comment>
<evidence type="ECO:0000259" key="6">
    <source>
        <dbReference type="Pfam" id="PF03636"/>
    </source>
</evidence>
<dbReference type="AlphaFoldDB" id="A0A080N5X2"/>
<dbReference type="STRING" id="1341695.BBOMB_0411"/>
<dbReference type="InterPro" id="IPR005195">
    <property type="entry name" value="Glyco_hydro_65_M"/>
</dbReference>
<keyword evidence="7" id="KW-0378">Hydrolase</keyword>
<gene>
    <name evidence="7" type="ORF">BBOMB_0411</name>
</gene>
<dbReference type="PANTHER" id="PTHR11051:SF13">
    <property type="entry name" value="GLYCOSYL TRANSFERASE"/>
    <property type="match status" value="1"/>
</dbReference>
<feature type="domain" description="Glycoside hydrolase family 65 N-terminal" evidence="6">
    <location>
        <begin position="274"/>
        <end position="509"/>
    </location>
</feature>
<keyword evidence="7" id="KW-0808">Transferase</keyword>
<dbReference type="InterPro" id="IPR036412">
    <property type="entry name" value="HAD-like_sf"/>
</dbReference>
<dbReference type="Gene3D" id="1.10.150.240">
    <property type="entry name" value="Putative phosphatase, domain 2"/>
    <property type="match status" value="1"/>
</dbReference>
<name>A0A080N5X2_9BIFI</name>
<evidence type="ECO:0000256" key="3">
    <source>
        <dbReference type="SAM" id="MobiDB-lite"/>
    </source>
</evidence>
<dbReference type="GO" id="GO:0005975">
    <property type="term" value="P:carbohydrate metabolic process"/>
    <property type="evidence" value="ECO:0007669"/>
    <property type="project" value="InterPro"/>
</dbReference>
<dbReference type="InterPro" id="IPR011013">
    <property type="entry name" value="Gal_mutarotase_sf_dom"/>
</dbReference>
<dbReference type="Gene3D" id="3.40.50.1000">
    <property type="entry name" value="HAD superfamily/HAD-like"/>
    <property type="match status" value="1"/>
</dbReference>
<dbReference type="GO" id="GO:0004553">
    <property type="term" value="F:hydrolase activity, hydrolyzing O-glycosyl compounds"/>
    <property type="evidence" value="ECO:0007669"/>
    <property type="project" value="TreeGrafter"/>
</dbReference>
<dbReference type="Gene3D" id="1.50.10.10">
    <property type="match status" value="1"/>
</dbReference>
<dbReference type="EMBL" id="ATLK01000001">
    <property type="protein sequence ID" value="KFF31079.1"/>
    <property type="molecule type" value="Genomic_DNA"/>
</dbReference>
<dbReference type="InterPro" id="IPR008928">
    <property type="entry name" value="6-hairpin_glycosidase_sf"/>
</dbReference>
<evidence type="ECO:0000256" key="2">
    <source>
        <dbReference type="ARBA" id="ARBA00023295"/>
    </source>
</evidence>
<feature type="domain" description="Glycoside hydrolase family 65 central catalytic" evidence="4">
    <location>
        <begin position="587"/>
        <end position="942"/>
    </location>
</feature>
<dbReference type="Proteomes" id="UP000028730">
    <property type="component" value="Unassembled WGS sequence"/>
</dbReference>
<feature type="compositionally biased region" description="Basic and acidic residues" evidence="3">
    <location>
        <begin position="421"/>
        <end position="435"/>
    </location>
</feature>
<evidence type="ECO:0000259" key="5">
    <source>
        <dbReference type="Pfam" id="PF03633"/>
    </source>
</evidence>
<dbReference type="SUPFAM" id="SSF56784">
    <property type="entry name" value="HAD-like"/>
    <property type="match status" value="1"/>
</dbReference>
<dbReference type="InterPro" id="IPR023214">
    <property type="entry name" value="HAD_sf"/>
</dbReference>
<keyword evidence="8" id="KW-1185">Reference proteome</keyword>
<dbReference type="Pfam" id="PF03632">
    <property type="entry name" value="Glyco_hydro_65m"/>
    <property type="match status" value="1"/>
</dbReference>
<dbReference type="InterPro" id="IPR006439">
    <property type="entry name" value="HAD-SF_hydro_IA"/>
</dbReference>
<reference evidence="7 8" key="1">
    <citation type="journal article" date="2014" name="Appl. Environ. Microbiol.">
        <title>Genomic encyclopedia of type strains of the genus Bifidobacterium.</title>
        <authorList>
            <person name="Milani C."/>
            <person name="Lugli G.A."/>
            <person name="Duranti S."/>
            <person name="Turroni F."/>
            <person name="Bottacini F."/>
            <person name="Mangifesta M."/>
            <person name="Sanchez B."/>
            <person name="Viappiani A."/>
            <person name="Mancabelli L."/>
            <person name="Taminiau B."/>
            <person name="Delcenserie V."/>
            <person name="Barrangou R."/>
            <person name="Margolles A."/>
            <person name="van Sinderen D."/>
            <person name="Ventura M."/>
        </authorList>
    </citation>
    <scope>NUCLEOTIDE SEQUENCE [LARGE SCALE GENOMIC DNA]</scope>
    <source>
        <strain evidence="7 8">DSM 19703</strain>
    </source>
</reference>
<keyword evidence="2" id="KW-0326">Glycosidase</keyword>
<dbReference type="InterPro" id="IPR012341">
    <property type="entry name" value="6hp_glycosidase-like_sf"/>
</dbReference>
<dbReference type="GO" id="GO:0030246">
    <property type="term" value="F:carbohydrate binding"/>
    <property type="evidence" value="ECO:0007669"/>
    <property type="project" value="InterPro"/>
</dbReference>
<organism evidence="7 8">
    <name type="scientific">Bifidobacterium bombi DSM 19703</name>
    <dbReference type="NCBI Taxonomy" id="1341695"/>
    <lineage>
        <taxon>Bacteria</taxon>
        <taxon>Bacillati</taxon>
        <taxon>Actinomycetota</taxon>
        <taxon>Actinomycetes</taxon>
        <taxon>Bifidobacteriales</taxon>
        <taxon>Bifidobacteriaceae</taxon>
        <taxon>Bifidobacterium</taxon>
    </lineage>
</organism>